<keyword evidence="1" id="KW-1133">Transmembrane helix</keyword>
<dbReference type="RefSeq" id="XP_031389103.1">
    <property type="nucleotide sequence ID" value="XM_031533243.1"/>
</dbReference>
<dbReference type="InterPro" id="IPR004158">
    <property type="entry name" value="DUF247_pln"/>
</dbReference>
<organism evidence="2 3">
    <name type="scientific">Punica granatum</name>
    <name type="common">Pomegranate</name>
    <dbReference type="NCBI Taxonomy" id="22663"/>
    <lineage>
        <taxon>Eukaryota</taxon>
        <taxon>Viridiplantae</taxon>
        <taxon>Streptophyta</taxon>
        <taxon>Embryophyta</taxon>
        <taxon>Tracheophyta</taxon>
        <taxon>Spermatophyta</taxon>
        <taxon>Magnoliopsida</taxon>
        <taxon>eudicotyledons</taxon>
        <taxon>Gunneridae</taxon>
        <taxon>Pentapetalae</taxon>
        <taxon>rosids</taxon>
        <taxon>malvids</taxon>
        <taxon>Myrtales</taxon>
        <taxon>Lythraceae</taxon>
        <taxon>Punica</taxon>
    </lineage>
</organism>
<dbReference type="OrthoDB" id="591587at2759"/>
<protein>
    <submittedName>
        <fullName evidence="3">UPF0481 protein At3g47200-like isoform X1</fullName>
    </submittedName>
</protein>
<name>A0A6P8DCT9_PUNGR</name>
<dbReference type="Proteomes" id="UP000515151">
    <property type="component" value="Chromosome 1"/>
</dbReference>
<evidence type="ECO:0000256" key="1">
    <source>
        <dbReference type="SAM" id="Phobius"/>
    </source>
</evidence>
<dbReference type="PANTHER" id="PTHR31170:SF17">
    <property type="match status" value="1"/>
</dbReference>
<evidence type="ECO:0000313" key="2">
    <source>
        <dbReference type="Proteomes" id="UP000515151"/>
    </source>
</evidence>
<dbReference type="GeneID" id="116201823"/>
<proteinExistence type="predicted"/>
<evidence type="ECO:0000313" key="3">
    <source>
        <dbReference type="RefSeq" id="XP_031389103.1"/>
    </source>
</evidence>
<keyword evidence="1" id="KW-0472">Membrane</keyword>
<sequence>MLGICPLHRHRLVHDNTDFQRSKIESFAFVGTILLCDFRTSQAILLLLQFVRELACIIPITAAYARVPDLILLQIDSARHHLMDCGQVEGKTVDDVNCEAIQKLQEKLVMKPPWPSNCCIFRVPSTIRRHNEYAYEPQLASIGPYHHGRERFQPMEKFKRWYLGCLLDRASTRESRLECLFKVIGINVQHCLDCYAEKDVISADEFVEMMILDGCFVLELFRKKAGIVPHHPDDPIFKTSYMRKILLSDLLLLENQLPWYVLESIFYLTASHRERAEISLAVLVLIFFDFNTIRSGAINPNIIPVNKHLLDLQRNNLLSSYMSVDPEQTAWYPIPCVTKLLQAGVRFESGESSEMMDVRFENGVMRIPPIMILDNAESLIRNLIAYEQCDATCRDKITSYAILLNNLIESGRDLDYLCQKGIVTCYLSCEEICSFFRRLYSDADVVYYTYAKLSQDVNLYCRARWPKWRATLLRDYFNNPWSILSFVAAILFLFLNLLQALYSVLS</sequence>
<dbReference type="PANTHER" id="PTHR31170">
    <property type="entry name" value="BNAC04G53230D PROTEIN"/>
    <property type="match status" value="1"/>
</dbReference>
<dbReference type="AlphaFoldDB" id="A0A6P8DCT9"/>
<keyword evidence="1" id="KW-0812">Transmembrane</keyword>
<reference evidence="2" key="1">
    <citation type="journal article" date="2020" name="Plant Biotechnol. J.">
        <title>The pomegranate (Punica granatum L.) draft genome dissects genetic divergence between soft- and hard-seeded cultivars.</title>
        <authorList>
            <person name="Luo X."/>
            <person name="Li H."/>
            <person name="Wu Z."/>
            <person name="Yao W."/>
            <person name="Zhao P."/>
            <person name="Cao D."/>
            <person name="Yu H."/>
            <person name="Li K."/>
            <person name="Poudel K."/>
            <person name="Zhao D."/>
            <person name="Zhang F."/>
            <person name="Xia X."/>
            <person name="Chen L."/>
            <person name="Wang Q."/>
            <person name="Jing D."/>
            <person name="Cao S."/>
        </authorList>
    </citation>
    <scope>NUCLEOTIDE SEQUENCE [LARGE SCALE GENOMIC DNA]</scope>
    <source>
        <strain evidence="2">cv. Tunisia</strain>
    </source>
</reference>
<keyword evidence="2" id="KW-1185">Reference proteome</keyword>
<reference evidence="3" key="2">
    <citation type="submission" date="2025-08" db="UniProtKB">
        <authorList>
            <consortium name="RefSeq"/>
        </authorList>
    </citation>
    <scope>IDENTIFICATION</scope>
    <source>
        <tissue evidence="3">Leaf</tissue>
    </source>
</reference>
<feature type="transmembrane region" description="Helical" evidence="1">
    <location>
        <begin position="481"/>
        <end position="505"/>
    </location>
</feature>
<dbReference type="Pfam" id="PF03140">
    <property type="entry name" value="DUF247"/>
    <property type="match status" value="1"/>
</dbReference>
<gene>
    <name evidence="3" type="primary">LOC116201823</name>
</gene>
<accession>A0A6P8DCT9</accession>